<feature type="domain" description="PX" evidence="1">
    <location>
        <begin position="106"/>
        <end position="230"/>
    </location>
</feature>
<evidence type="ECO:0000259" key="1">
    <source>
        <dbReference type="PROSITE" id="PS50195"/>
    </source>
</evidence>
<dbReference type="CDD" id="cd06093">
    <property type="entry name" value="PX_domain"/>
    <property type="match status" value="1"/>
</dbReference>
<comment type="caution">
    <text evidence="2">The sequence shown here is derived from an EMBL/GenBank/DDBJ whole genome shotgun (WGS) entry which is preliminary data.</text>
</comment>
<accession>A0A835ZB18</accession>
<sequence length="237" mass="25275">MGNSTGSIADNRLLPLADLALPSGPADPHWASAGVVQFRHSGATGDKQLIVNGQLISKSCDLLDGGDVIPFLIGDISCRVEVLAFPGLTGPQVCVRQAVMQHAAGGSGGAASRGGGSASASDNRTVLYEVVSQLGGREFAALRRFAEFDELDALVRSAFKGKLDVSHHLYANVPPLPRKRNKLLTDHYTLEFIEQRRCDLDAYLKCLVAIPHTSKNPDIIDFLGIRVEAAPQQSASF</sequence>
<reference evidence="2" key="1">
    <citation type="submission" date="2021-02" db="EMBL/GenBank/DDBJ databases">
        <title>First Annotated Genome of the Yellow-green Alga Tribonema minus.</title>
        <authorList>
            <person name="Mahan K.M."/>
        </authorList>
    </citation>
    <scope>NUCLEOTIDE SEQUENCE</scope>
    <source>
        <strain evidence="2">UTEX B ZZ1240</strain>
    </source>
</reference>
<dbReference type="Pfam" id="PF00787">
    <property type="entry name" value="PX"/>
    <property type="match status" value="1"/>
</dbReference>
<dbReference type="PROSITE" id="PS50195">
    <property type="entry name" value="PX"/>
    <property type="match status" value="1"/>
</dbReference>
<dbReference type="GO" id="GO:0035091">
    <property type="term" value="F:phosphatidylinositol binding"/>
    <property type="evidence" value="ECO:0007669"/>
    <property type="project" value="InterPro"/>
</dbReference>
<dbReference type="AlphaFoldDB" id="A0A835ZB18"/>
<name>A0A835ZB18_9STRA</name>
<keyword evidence="3" id="KW-1185">Reference proteome</keyword>
<proteinExistence type="predicted"/>
<evidence type="ECO:0000313" key="3">
    <source>
        <dbReference type="Proteomes" id="UP000664859"/>
    </source>
</evidence>
<dbReference type="InterPro" id="IPR036871">
    <property type="entry name" value="PX_dom_sf"/>
</dbReference>
<dbReference type="Gene3D" id="3.30.1520.10">
    <property type="entry name" value="Phox-like domain"/>
    <property type="match status" value="1"/>
</dbReference>
<protein>
    <recommendedName>
        <fullName evidence="1">PX domain-containing protein</fullName>
    </recommendedName>
</protein>
<dbReference type="SUPFAM" id="SSF64268">
    <property type="entry name" value="PX domain"/>
    <property type="match status" value="1"/>
</dbReference>
<dbReference type="SMART" id="SM00312">
    <property type="entry name" value="PX"/>
    <property type="match status" value="1"/>
</dbReference>
<organism evidence="2 3">
    <name type="scientific">Tribonema minus</name>
    <dbReference type="NCBI Taxonomy" id="303371"/>
    <lineage>
        <taxon>Eukaryota</taxon>
        <taxon>Sar</taxon>
        <taxon>Stramenopiles</taxon>
        <taxon>Ochrophyta</taxon>
        <taxon>PX clade</taxon>
        <taxon>Xanthophyceae</taxon>
        <taxon>Tribonematales</taxon>
        <taxon>Tribonemataceae</taxon>
        <taxon>Tribonema</taxon>
    </lineage>
</organism>
<dbReference type="InterPro" id="IPR001683">
    <property type="entry name" value="PX_dom"/>
</dbReference>
<gene>
    <name evidence="2" type="ORF">JKP88DRAFT_352719</name>
</gene>
<dbReference type="EMBL" id="JAFCMP010000034">
    <property type="protein sequence ID" value="KAG5190461.1"/>
    <property type="molecule type" value="Genomic_DNA"/>
</dbReference>
<dbReference type="Proteomes" id="UP000664859">
    <property type="component" value="Unassembled WGS sequence"/>
</dbReference>
<evidence type="ECO:0000313" key="2">
    <source>
        <dbReference type="EMBL" id="KAG5190461.1"/>
    </source>
</evidence>
<dbReference type="OrthoDB" id="430293at2759"/>